<dbReference type="GO" id="GO:0097400">
    <property type="term" value="P:interleukin-17-mediated signaling pathway"/>
    <property type="evidence" value="ECO:0007669"/>
    <property type="project" value="UniProtKB-ARBA"/>
</dbReference>
<gene>
    <name evidence="16" type="primary">traf3ip2b</name>
</gene>
<evidence type="ECO:0000256" key="13">
    <source>
        <dbReference type="SAM" id="MobiDB-lite"/>
    </source>
</evidence>
<feature type="compositionally biased region" description="Basic residues" evidence="13">
    <location>
        <begin position="1"/>
        <end position="10"/>
    </location>
</feature>
<dbReference type="GO" id="GO:0005737">
    <property type="term" value="C:cytoplasm"/>
    <property type="evidence" value="ECO:0007669"/>
    <property type="project" value="UniProtKB-ARBA"/>
</dbReference>
<dbReference type="GO" id="GO:0006959">
    <property type="term" value="P:humoral immune response"/>
    <property type="evidence" value="ECO:0007669"/>
    <property type="project" value="TreeGrafter"/>
</dbReference>
<comment type="catalytic activity">
    <reaction evidence="1">
        <text>S-ubiquitinyl-[E2 ubiquitin-conjugating enzyme]-L-cysteine + [acceptor protein]-L-lysine = [E2 ubiquitin-conjugating enzyme]-L-cysteine + N(6)-ubiquitinyl-[acceptor protein]-L-lysine.</text>
        <dbReference type="EC" id="2.3.2.27"/>
    </reaction>
</comment>
<dbReference type="PROSITE" id="PS51534">
    <property type="entry name" value="SEFIR"/>
    <property type="match status" value="1"/>
</dbReference>
<dbReference type="Gene3D" id="3.40.50.11530">
    <property type="match status" value="1"/>
</dbReference>
<dbReference type="GO" id="GO:0038173">
    <property type="term" value="P:interleukin-17A-mediated signaling pathway"/>
    <property type="evidence" value="ECO:0007669"/>
    <property type="project" value="UniProtKB-ARBA"/>
</dbReference>
<dbReference type="EC" id="2.3.2.27" evidence="2"/>
<evidence type="ECO:0000313" key="16">
    <source>
        <dbReference type="RefSeq" id="XP_017332878.3"/>
    </source>
</evidence>
<reference evidence="16" key="2">
    <citation type="submission" date="2025-08" db="UniProtKB">
        <authorList>
            <consortium name="RefSeq"/>
        </authorList>
    </citation>
    <scope>IDENTIFICATION</scope>
    <source>
        <tissue evidence="16">Blood</tissue>
    </source>
</reference>
<name>A0A2D0RQU1_ICTPU</name>
<evidence type="ECO:0000256" key="8">
    <source>
        <dbReference type="ARBA" id="ARBA00075327"/>
    </source>
</evidence>
<dbReference type="AlphaFoldDB" id="A0A2D0RQU1"/>
<dbReference type="PANTHER" id="PTHR34257:SF3">
    <property type="entry name" value="ADAPTER PROTEIN CIKS-RELATED"/>
    <property type="match status" value="1"/>
</dbReference>
<dbReference type="KEGG" id="ipu:108270566"/>
<sequence>MAHQGQHHKLLNCPEENDETQSEEFHSGLPLASKTSLDHSIPLSRVVEGQTFSHQHNPMSPSLTQSCVKLIQNDQLTRPCQQVFYPNRVDTDRRDQRAHPFYHSRSLGGGQTSSLPSYLPSTENQTYLGAGCVFPSWHHFHPGTHSLSLNSLDQPGSLHSFHATGSTVHTSQVMPLHGLHSGYYGPVPIQVNPQDHLIPRPGYQPPNRLKDPELLGYTDPGSNKNTAVSFRPGQKSVRSTQLSQEQSECLNKKVFVTYEVDSEDHLKEVIKFVALLRNNGFDMHIDVFEQQLYSISKIDCMERYLNEKDYLIIMVISLKYFETVTGAGVGVDCDERTSNTVYIHKQLQSEFIQNGCRNFRVIPVLFPGAKKSYVPFWLQNTHLYSWPRDRDDILRRLMQVEKYNPPPVGSLPTIFSMPI</sequence>
<evidence type="ECO:0000256" key="6">
    <source>
        <dbReference type="ARBA" id="ARBA00064316"/>
    </source>
</evidence>
<dbReference type="OrthoDB" id="6021171at2759"/>
<evidence type="ECO:0000256" key="4">
    <source>
        <dbReference type="ARBA" id="ARBA00022786"/>
    </source>
</evidence>
<evidence type="ECO:0000256" key="3">
    <source>
        <dbReference type="ARBA" id="ARBA00022679"/>
    </source>
</evidence>
<reference evidence="15" key="1">
    <citation type="journal article" date="2016" name="Nat. Commun.">
        <title>The channel catfish genome sequence provides insights into the evolution of scale formation in teleosts.</title>
        <authorList>
            <person name="Liu Z."/>
            <person name="Liu S."/>
            <person name="Yao J."/>
            <person name="Bao L."/>
            <person name="Zhang J."/>
            <person name="Li Y."/>
            <person name="Jiang C."/>
            <person name="Sun L."/>
            <person name="Wang R."/>
            <person name="Zhang Y."/>
            <person name="Zhou T."/>
            <person name="Zeng Q."/>
            <person name="Fu Q."/>
            <person name="Gao S."/>
            <person name="Li N."/>
            <person name="Koren S."/>
            <person name="Jiang Y."/>
            <person name="Zimin A."/>
            <person name="Xu P."/>
            <person name="Phillippy A.M."/>
            <person name="Geng X."/>
            <person name="Song L."/>
            <person name="Sun F."/>
            <person name="Li C."/>
            <person name="Wang X."/>
            <person name="Chen A."/>
            <person name="Jin Y."/>
            <person name="Yuan Z."/>
            <person name="Yang Y."/>
            <person name="Tan S."/>
            <person name="Peatman E."/>
            <person name="Lu J."/>
            <person name="Qin Z."/>
            <person name="Dunham R."/>
            <person name="Li Z."/>
            <person name="Sonstegard T."/>
            <person name="Feng J."/>
            <person name="Danzmann R.G."/>
            <person name="Schroeder S."/>
            <person name="Scheffler B."/>
            <person name="Duke M.V."/>
            <person name="Ballard L."/>
            <person name="Kucuktas H."/>
            <person name="Kaltenboeck L."/>
            <person name="Liu H."/>
            <person name="Armbruster J."/>
            <person name="Xie Y."/>
            <person name="Kirby M.L."/>
            <person name="Tian Y."/>
            <person name="Flanagan M.E."/>
            <person name="Mu W."/>
            <person name="Waldbieser G.C."/>
        </authorList>
    </citation>
    <scope>NUCLEOTIDE SEQUENCE [LARGE SCALE GENOMIC DNA]</scope>
    <source>
        <strain evidence="15">SDA103</strain>
    </source>
</reference>
<evidence type="ECO:0000256" key="5">
    <source>
        <dbReference type="ARBA" id="ARBA00023198"/>
    </source>
</evidence>
<evidence type="ECO:0000256" key="2">
    <source>
        <dbReference type="ARBA" id="ARBA00012483"/>
    </source>
</evidence>
<evidence type="ECO:0000256" key="10">
    <source>
        <dbReference type="ARBA" id="ARBA00078387"/>
    </source>
</evidence>
<feature type="region of interest" description="Disordered" evidence="13">
    <location>
        <begin position="1"/>
        <end position="27"/>
    </location>
</feature>
<keyword evidence="3" id="KW-0808">Transferase</keyword>
<dbReference type="GO" id="GO:0061630">
    <property type="term" value="F:ubiquitin protein ligase activity"/>
    <property type="evidence" value="ECO:0007669"/>
    <property type="project" value="UniProtKB-EC"/>
</dbReference>
<keyword evidence="4" id="KW-0833">Ubl conjugation pathway</keyword>
<evidence type="ECO:0000256" key="7">
    <source>
        <dbReference type="ARBA" id="ARBA00073304"/>
    </source>
</evidence>
<evidence type="ECO:0000256" key="1">
    <source>
        <dbReference type="ARBA" id="ARBA00000900"/>
    </source>
</evidence>
<comment type="subunit">
    <text evidence="6">Interacts with IKBKG/NF-kappa B essential modulator, with CHUK/IKK-alpha and with IKBKB/IKK-beta. Interacts with TRAF6; this interaction is direct. Interacts with IL17RA and IL17RC. Interacts with IL17RB.</text>
</comment>
<accession>A0A2D0RQU1</accession>
<dbReference type="Proteomes" id="UP000221080">
    <property type="component" value="Chromosome 10"/>
</dbReference>
<evidence type="ECO:0000259" key="14">
    <source>
        <dbReference type="PROSITE" id="PS51534"/>
    </source>
</evidence>
<dbReference type="GO" id="GO:0006954">
    <property type="term" value="P:inflammatory response"/>
    <property type="evidence" value="ECO:0007669"/>
    <property type="project" value="UniProtKB-KW"/>
</dbReference>
<protein>
    <recommendedName>
        <fullName evidence="7">E3 ubiquitin ligase TRAF3IP2</fullName>
        <ecNumber evidence="2">2.3.2.27</ecNumber>
    </recommendedName>
    <alternativeName>
        <fullName evidence="8">Adapter protein CIKS</fullName>
    </alternativeName>
    <alternativeName>
        <fullName evidence="9">Connection to IKK and SAPK/JNK</fullName>
    </alternativeName>
    <alternativeName>
        <fullName evidence="12">E3 ubiquitin-protein ligase CIKS</fullName>
    </alternativeName>
    <alternativeName>
        <fullName evidence="10">Nuclear factor NF-kappa-B activator 1</fullName>
    </alternativeName>
    <alternativeName>
        <fullName evidence="11">TRAF3-interacting protein 2</fullName>
    </alternativeName>
</protein>
<evidence type="ECO:0000313" key="15">
    <source>
        <dbReference type="Proteomes" id="UP000221080"/>
    </source>
</evidence>
<feature type="domain" description="SEFIR" evidence="14">
    <location>
        <begin position="251"/>
        <end position="395"/>
    </location>
</feature>
<evidence type="ECO:0000256" key="9">
    <source>
        <dbReference type="ARBA" id="ARBA00076636"/>
    </source>
</evidence>
<keyword evidence="15" id="KW-1185">Reference proteome</keyword>
<dbReference type="Pfam" id="PF08357">
    <property type="entry name" value="SEFIR"/>
    <property type="match status" value="1"/>
</dbReference>
<dbReference type="FunFam" id="3.40.50.11530:FF:000007">
    <property type="entry name" value="adapter protein CIKS isoform X3"/>
    <property type="match status" value="1"/>
</dbReference>
<organism evidence="15 16">
    <name type="scientific">Ictalurus punctatus</name>
    <name type="common">Channel catfish</name>
    <name type="synonym">Silurus punctatus</name>
    <dbReference type="NCBI Taxonomy" id="7998"/>
    <lineage>
        <taxon>Eukaryota</taxon>
        <taxon>Metazoa</taxon>
        <taxon>Chordata</taxon>
        <taxon>Craniata</taxon>
        <taxon>Vertebrata</taxon>
        <taxon>Euteleostomi</taxon>
        <taxon>Actinopterygii</taxon>
        <taxon>Neopterygii</taxon>
        <taxon>Teleostei</taxon>
        <taxon>Ostariophysi</taxon>
        <taxon>Siluriformes</taxon>
        <taxon>Ictaluridae</taxon>
        <taxon>Ictalurus</taxon>
    </lineage>
</organism>
<evidence type="ECO:0000256" key="12">
    <source>
        <dbReference type="ARBA" id="ARBA00080040"/>
    </source>
</evidence>
<dbReference type="RefSeq" id="XP_017332878.3">
    <property type="nucleotide sequence ID" value="XM_017477389.3"/>
</dbReference>
<proteinExistence type="predicted"/>
<dbReference type="InterPro" id="IPR053047">
    <property type="entry name" value="E3_ubiq_ligase_TRAF3IP2"/>
</dbReference>
<dbReference type="GeneID" id="108270566"/>
<keyword evidence="5" id="KW-0395">Inflammatory response</keyword>
<dbReference type="CTD" id="386940"/>
<evidence type="ECO:0000256" key="11">
    <source>
        <dbReference type="ARBA" id="ARBA00078673"/>
    </source>
</evidence>
<dbReference type="InterPro" id="IPR013568">
    <property type="entry name" value="SEFIR_dom"/>
</dbReference>
<dbReference type="PANTHER" id="PTHR34257">
    <property type="entry name" value="ADAPTER PROTEIN CIKS"/>
    <property type="match status" value="1"/>
</dbReference>
<dbReference type="GO" id="GO:0000209">
    <property type="term" value="P:protein polyubiquitination"/>
    <property type="evidence" value="ECO:0007669"/>
    <property type="project" value="UniProtKB-ARBA"/>
</dbReference>
<dbReference type="GO" id="GO:0043123">
    <property type="term" value="P:positive regulation of canonical NF-kappaB signal transduction"/>
    <property type="evidence" value="ECO:0007669"/>
    <property type="project" value="TreeGrafter"/>
</dbReference>